<dbReference type="InterPro" id="IPR035421">
    <property type="entry name" value="Terminase_6C"/>
</dbReference>
<proteinExistence type="predicted"/>
<dbReference type="AlphaFoldDB" id="A0A3M6SAX1"/>
<dbReference type="Pfam" id="PF17289">
    <property type="entry name" value="Terminase_6C"/>
    <property type="match status" value="1"/>
</dbReference>
<evidence type="ECO:0000313" key="4">
    <source>
        <dbReference type="Proteomes" id="UP000276940"/>
    </source>
</evidence>
<reference evidence="3 4" key="1">
    <citation type="journal article" date="2018" name="J Appl Environ Microbiol">
        <title>The gut symbionts Lactobacillus reuteri R2lc and 2010 encode a polyketide synthase cluster that activates the mammalian aryl-hydrocarbon receptor.</title>
        <authorList>
            <person name="Ozcam M."/>
            <person name="Roos S."/>
            <person name="Van Pijkeren J.P."/>
        </authorList>
    </citation>
    <scope>NUCLEOTIDE SEQUENCE [LARGE SCALE GENOMIC DNA]</scope>
    <source>
        <strain evidence="3 4">R2lc</strain>
    </source>
</reference>
<sequence>RNNGFRVQKAKNDVVDGIRVTQTAMNEGKILFSNQCPNLFKELASYVWDEKAAERGEDKPVKEHDHACDAMRYFVYMVIYKNYTAKIKERPHVRGL</sequence>
<feature type="non-terminal residue" evidence="3">
    <location>
        <position position="1"/>
    </location>
</feature>
<name>A0A3M6SAX1_LIMRT</name>
<dbReference type="EMBL" id="PTLS01000052">
    <property type="protein sequence ID" value="RMX24431.1"/>
    <property type="molecule type" value="Genomic_DNA"/>
</dbReference>
<dbReference type="Proteomes" id="UP000276940">
    <property type="component" value="Unassembled WGS sequence"/>
</dbReference>
<organism evidence="3 4">
    <name type="scientific">Limosilactobacillus reuteri</name>
    <name type="common">Lactobacillus reuteri</name>
    <dbReference type="NCBI Taxonomy" id="1598"/>
    <lineage>
        <taxon>Bacteria</taxon>
        <taxon>Bacillati</taxon>
        <taxon>Bacillota</taxon>
        <taxon>Bacilli</taxon>
        <taxon>Lactobacillales</taxon>
        <taxon>Lactobacillaceae</taxon>
        <taxon>Limosilactobacillus</taxon>
    </lineage>
</organism>
<keyword evidence="1" id="KW-1188">Viral release from host cell</keyword>
<evidence type="ECO:0000259" key="2">
    <source>
        <dbReference type="Pfam" id="PF17289"/>
    </source>
</evidence>
<dbReference type="Gene3D" id="3.30.420.280">
    <property type="match status" value="1"/>
</dbReference>
<evidence type="ECO:0000313" key="3">
    <source>
        <dbReference type="EMBL" id="RMX24431.1"/>
    </source>
</evidence>
<comment type="caution">
    <text evidence="3">The sequence shown here is derived from an EMBL/GenBank/DDBJ whole genome shotgun (WGS) entry which is preliminary data.</text>
</comment>
<gene>
    <name evidence="3" type="ORF">C5O77_09920</name>
</gene>
<feature type="domain" description="Terminase large subunit gp17-like C-terminal" evidence="2">
    <location>
        <begin position="5"/>
        <end position="76"/>
    </location>
</feature>
<protein>
    <submittedName>
        <fullName evidence="3">PBSX family phage terminase large subunit</fullName>
    </submittedName>
</protein>
<evidence type="ECO:0000256" key="1">
    <source>
        <dbReference type="ARBA" id="ARBA00022612"/>
    </source>
</evidence>
<accession>A0A3M6SAX1</accession>